<protein>
    <submittedName>
        <fullName evidence="2">Uncharacterized protein</fullName>
    </submittedName>
</protein>
<reference evidence="2 3" key="1">
    <citation type="journal article" date="2021" name="Commun. Biol.">
        <title>The genome of Shorea leprosula (Dipterocarpaceae) highlights the ecological relevance of drought in aseasonal tropical rainforests.</title>
        <authorList>
            <person name="Ng K.K.S."/>
            <person name="Kobayashi M.J."/>
            <person name="Fawcett J.A."/>
            <person name="Hatakeyama M."/>
            <person name="Paape T."/>
            <person name="Ng C.H."/>
            <person name="Ang C.C."/>
            <person name="Tnah L.H."/>
            <person name="Lee C.T."/>
            <person name="Nishiyama T."/>
            <person name="Sese J."/>
            <person name="O'Brien M.J."/>
            <person name="Copetti D."/>
            <person name="Mohd Noor M.I."/>
            <person name="Ong R.C."/>
            <person name="Putra M."/>
            <person name="Sireger I.Z."/>
            <person name="Indrioko S."/>
            <person name="Kosugi Y."/>
            <person name="Izuno A."/>
            <person name="Isagi Y."/>
            <person name="Lee S.L."/>
            <person name="Shimizu K.K."/>
        </authorList>
    </citation>
    <scope>NUCLEOTIDE SEQUENCE [LARGE SCALE GENOMIC DNA]</scope>
    <source>
        <strain evidence="2">214</strain>
    </source>
</reference>
<dbReference type="AlphaFoldDB" id="A0AAV5KB39"/>
<sequence>MMMLASWGRKWLLRAQEVSLICSFVSVFSGCFDVVVLALEKRPTAESDASGGDNEGLDDSVLLAGKGLAEETRFVKHLGPRLDEEEPQQAGGDFEGGNNSGGEAQFHHYETEEYVRSTRSQPRTPSPLAADAMTAPPEYRKPSQWTSSSLPLSCRIWDLALH</sequence>
<dbReference type="Proteomes" id="UP001054252">
    <property type="component" value="Unassembled WGS sequence"/>
</dbReference>
<comment type="caution">
    <text evidence="2">The sequence shown here is derived from an EMBL/GenBank/DDBJ whole genome shotgun (WGS) entry which is preliminary data.</text>
</comment>
<feature type="region of interest" description="Disordered" evidence="1">
    <location>
        <begin position="78"/>
        <end position="147"/>
    </location>
</feature>
<evidence type="ECO:0000313" key="2">
    <source>
        <dbReference type="EMBL" id="GKV21510.1"/>
    </source>
</evidence>
<proteinExistence type="predicted"/>
<evidence type="ECO:0000256" key="1">
    <source>
        <dbReference type="SAM" id="MobiDB-lite"/>
    </source>
</evidence>
<keyword evidence="3" id="KW-1185">Reference proteome</keyword>
<accession>A0AAV5KB39</accession>
<evidence type="ECO:0000313" key="3">
    <source>
        <dbReference type="Proteomes" id="UP001054252"/>
    </source>
</evidence>
<feature type="compositionally biased region" description="Basic and acidic residues" evidence="1">
    <location>
        <begin position="105"/>
        <end position="116"/>
    </location>
</feature>
<gene>
    <name evidence="2" type="ORF">SLEP1_g31484</name>
</gene>
<name>A0AAV5KB39_9ROSI</name>
<dbReference type="EMBL" id="BPVZ01000057">
    <property type="protein sequence ID" value="GKV21510.1"/>
    <property type="molecule type" value="Genomic_DNA"/>
</dbReference>
<organism evidence="2 3">
    <name type="scientific">Rubroshorea leprosula</name>
    <dbReference type="NCBI Taxonomy" id="152421"/>
    <lineage>
        <taxon>Eukaryota</taxon>
        <taxon>Viridiplantae</taxon>
        <taxon>Streptophyta</taxon>
        <taxon>Embryophyta</taxon>
        <taxon>Tracheophyta</taxon>
        <taxon>Spermatophyta</taxon>
        <taxon>Magnoliopsida</taxon>
        <taxon>eudicotyledons</taxon>
        <taxon>Gunneridae</taxon>
        <taxon>Pentapetalae</taxon>
        <taxon>rosids</taxon>
        <taxon>malvids</taxon>
        <taxon>Malvales</taxon>
        <taxon>Dipterocarpaceae</taxon>
        <taxon>Rubroshorea</taxon>
    </lineage>
</organism>